<dbReference type="EMBL" id="JAAOMA010000093">
    <property type="protein sequence ID" value="NHR08778.1"/>
    <property type="molecule type" value="Genomic_DNA"/>
</dbReference>
<proteinExistence type="predicted"/>
<evidence type="ECO:0000313" key="1">
    <source>
        <dbReference type="EMBL" id="NHR08778.1"/>
    </source>
</evidence>
<dbReference type="RefSeq" id="WP_166454375.1">
    <property type="nucleotide sequence ID" value="NZ_JAAOMA010000093.1"/>
</dbReference>
<dbReference type="Proteomes" id="UP001515641">
    <property type="component" value="Unassembled WGS sequence"/>
</dbReference>
<sequence length="138" mass="15746">MRLLGLIFLWLVFGGVLFSPMPSLAMGGFYREESKALWDVIIKDMIARGVCEDPHGCTRQLDAYSNHDFNAGLQYYNLEGMNPKVLSSILLTVMTKGEQATQGSPIMLEFYRKPRQYYADRFQGRGKPVFVLKMNPKN</sequence>
<reference evidence="1 2" key="1">
    <citation type="submission" date="2020-03" db="EMBL/GenBank/DDBJ databases">
        <title>Draft genome sequence of environmentally isolated cultures.</title>
        <authorList>
            <person name="Wilson H.S."/>
            <person name="De Leon M.E."/>
        </authorList>
    </citation>
    <scope>NUCLEOTIDE SEQUENCE [LARGE SCALE GENOMIC DNA]</scope>
    <source>
        <strain evidence="1 2">HSC-31F16</strain>
    </source>
</reference>
<protein>
    <submittedName>
        <fullName evidence="1">Uncharacterized protein</fullName>
    </submittedName>
</protein>
<name>A0ABX0LIS0_9NEIS</name>
<comment type="caution">
    <text evidence="1">The sequence shown here is derived from an EMBL/GenBank/DDBJ whole genome shotgun (WGS) entry which is preliminary data.</text>
</comment>
<organism evidence="1 2">
    <name type="scientific">Chromobacterium fluminis</name>
    <dbReference type="NCBI Taxonomy" id="3044269"/>
    <lineage>
        <taxon>Bacteria</taxon>
        <taxon>Pseudomonadati</taxon>
        <taxon>Pseudomonadota</taxon>
        <taxon>Betaproteobacteria</taxon>
        <taxon>Neisseriales</taxon>
        <taxon>Chromobacteriaceae</taxon>
        <taxon>Chromobacterium</taxon>
    </lineage>
</organism>
<evidence type="ECO:0000313" key="2">
    <source>
        <dbReference type="Proteomes" id="UP001515641"/>
    </source>
</evidence>
<gene>
    <name evidence="1" type="ORF">HA052_26680</name>
</gene>
<accession>A0ABX0LIS0</accession>
<keyword evidence="2" id="KW-1185">Reference proteome</keyword>